<sequence length="232" mass="26105">MRSFAQAAQTETEAVPLRTVQIEGSVALKIVKRCKECMPALVTGQLLGLHIGSILEVTNCFPFLLNPSRFLDHRYQSTYMGSFQTVELIETLMNYQENIKRCVCIIYDPLRSSQGVLALKALKLAEGFMELREKNSTLKDVFEEIPVKICNFALVSSMMTELEPDVQATQGMSFLTIATMLTENAARRAAGEEPLPEEEPNNPIFKTRPEPSRLDSYLISNQIWNYCSQVNG</sequence>
<dbReference type="EnsemblPlants" id="Pp3c25_2670V3.13">
    <property type="protein sequence ID" value="Pp3c25_2670V3.13"/>
    <property type="gene ID" value="Pp3c25_2670"/>
</dbReference>
<dbReference type="Gramene" id="Pp3c25_2670V3.13">
    <property type="protein sequence ID" value="Pp3c25_2670V3.13"/>
    <property type="gene ID" value="Pp3c25_2670"/>
</dbReference>
<dbReference type="InterPro" id="IPR045810">
    <property type="entry name" value="eIF3h_C"/>
</dbReference>
<evidence type="ECO:0000313" key="7">
    <source>
        <dbReference type="Proteomes" id="UP000006727"/>
    </source>
</evidence>
<dbReference type="InParanoid" id="A0A7I4CP47"/>
<proteinExistence type="predicted"/>
<evidence type="ECO:0000256" key="1">
    <source>
        <dbReference type="ARBA" id="ARBA00022490"/>
    </source>
</evidence>
<dbReference type="CDD" id="cd08065">
    <property type="entry name" value="MPN_eIF3h"/>
    <property type="match status" value="1"/>
</dbReference>
<feature type="domain" description="eIF3h C-terminal" evidence="5">
    <location>
        <begin position="182"/>
        <end position="231"/>
    </location>
</feature>
<accession>A0A7I4CP47</accession>
<evidence type="ECO:0000256" key="3">
    <source>
        <dbReference type="ARBA" id="ARBA00022917"/>
    </source>
</evidence>
<reference evidence="6 7" key="2">
    <citation type="journal article" date="2018" name="Plant J.">
        <title>The Physcomitrella patens chromosome-scale assembly reveals moss genome structure and evolution.</title>
        <authorList>
            <person name="Lang D."/>
            <person name="Ullrich K.K."/>
            <person name="Murat F."/>
            <person name="Fuchs J."/>
            <person name="Jenkins J."/>
            <person name="Haas F.B."/>
            <person name="Piednoel M."/>
            <person name="Gundlach H."/>
            <person name="Van Bel M."/>
            <person name="Meyberg R."/>
            <person name="Vives C."/>
            <person name="Morata J."/>
            <person name="Symeonidi A."/>
            <person name="Hiss M."/>
            <person name="Muchero W."/>
            <person name="Kamisugi Y."/>
            <person name="Saleh O."/>
            <person name="Blanc G."/>
            <person name="Decker E.L."/>
            <person name="van Gessel N."/>
            <person name="Grimwood J."/>
            <person name="Hayes R.D."/>
            <person name="Graham S.W."/>
            <person name="Gunter L.E."/>
            <person name="McDaniel S.F."/>
            <person name="Hoernstein S.N.W."/>
            <person name="Larsson A."/>
            <person name="Li F.W."/>
            <person name="Perroud P.F."/>
            <person name="Phillips J."/>
            <person name="Ranjan P."/>
            <person name="Rokshar D.S."/>
            <person name="Rothfels C.J."/>
            <person name="Schneider L."/>
            <person name="Shu S."/>
            <person name="Stevenson D.W."/>
            <person name="Thummler F."/>
            <person name="Tillich M."/>
            <person name="Villarreal Aguilar J.C."/>
            <person name="Widiez T."/>
            <person name="Wong G.K."/>
            <person name="Wymore A."/>
            <person name="Zhang Y."/>
            <person name="Zimmer A.D."/>
            <person name="Quatrano R.S."/>
            <person name="Mayer K.F.X."/>
            <person name="Goodstein D."/>
            <person name="Casacuberta J.M."/>
            <person name="Vandepoele K."/>
            <person name="Reski R."/>
            <person name="Cuming A.C."/>
            <person name="Tuskan G.A."/>
            <person name="Maumus F."/>
            <person name="Salse J."/>
            <person name="Schmutz J."/>
            <person name="Rensing S.A."/>
        </authorList>
    </citation>
    <scope>NUCLEOTIDE SEQUENCE [LARGE SCALE GENOMIC DNA]</scope>
    <source>
        <strain evidence="6 7">cv. Gransden 2004</strain>
    </source>
</reference>
<keyword evidence="3" id="KW-0648">Protein biosynthesis</keyword>
<dbReference type="InterPro" id="IPR050242">
    <property type="entry name" value="JAMM_MPN+_peptidase_M67A"/>
</dbReference>
<evidence type="ECO:0000256" key="4">
    <source>
        <dbReference type="SAM" id="MobiDB-lite"/>
    </source>
</evidence>
<keyword evidence="7" id="KW-1185">Reference proteome</keyword>
<dbReference type="Gene3D" id="3.40.140.10">
    <property type="entry name" value="Cytidine Deaminase, domain 2"/>
    <property type="match status" value="2"/>
</dbReference>
<dbReference type="AlphaFoldDB" id="A0A7I4CP47"/>
<name>A0A7I4CP47_PHYPA</name>
<reference evidence="6 7" key="1">
    <citation type="journal article" date="2008" name="Science">
        <title>The Physcomitrella genome reveals evolutionary insights into the conquest of land by plants.</title>
        <authorList>
            <person name="Rensing S."/>
            <person name="Lang D."/>
            <person name="Zimmer A."/>
            <person name="Terry A."/>
            <person name="Salamov A."/>
            <person name="Shapiro H."/>
            <person name="Nishiyama T."/>
            <person name="Perroud P.-F."/>
            <person name="Lindquist E."/>
            <person name="Kamisugi Y."/>
            <person name="Tanahashi T."/>
            <person name="Sakakibara K."/>
            <person name="Fujita T."/>
            <person name="Oishi K."/>
            <person name="Shin-I T."/>
            <person name="Kuroki Y."/>
            <person name="Toyoda A."/>
            <person name="Suzuki Y."/>
            <person name="Hashimoto A."/>
            <person name="Yamaguchi K."/>
            <person name="Sugano A."/>
            <person name="Kohara Y."/>
            <person name="Fujiyama A."/>
            <person name="Anterola A."/>
            <person name="Aoki S."/>
            <person name="Ashton N."/>
            <person name="Barbazuk W.B."/>
            <person name="Barker E."/>
            <person name="Bennetzen J."/>
            <person name="Bezanilla M."/>
            <person name="Blankenship R."/>
            <person name="Cho S.H."/>
            <person name="Dutcher S."/>
            <person name="Estelle M."/>
            <person name="Fawcett J.A."/>
            <person name="Gundlach H."/>
            <person name="Hanada K."/>
            <person name="Heyl A."/>
            <person name="Hicks K.A."/>
            <person name="Hugh J."/>
            <person name="Lohr M."/>
            <person name="Mayer K."/>
            <person name="Melkozernov A."/>
            <person name="Murata T."/>
            <person name="Nelson D."/>
            <person name="Pils B."/>
            <person name="Prigge M."/>
            <person name="Reiss B."/>
            <person name="Renner T."/>
            <person name="Rombauts S."/>
            <person name="Rushton P."/>
            <person name="Sanderfoot A."/>
            <person name="Schween G."/>
            <person name="Shiu S.-H."/>
            <person name="Stueber K."/>
            <person name="Theodoulou F.L."/>
            <person name="Tu H."/>
            <person name="Van de Peer Y."/>
            <person name="Verrier P.J."/>
            <person name="Waters E."/>
            <person name="Wood A."/>
            <person name="Yang L."/>
            <person name="Cove D."/>
            <person name="Cuming A."/>
            <person name="Hasebe M."/>
            <person name="Lucas S."/>
            <person name="Mishler D.B."/>
            <person name="Reski R."/>
            <person name="Grigoriev I."/>
            <person name="Quatrano R.S."/>
            <person name="Boore J.L."/>
        </authorList>
    </citation>
    <scope>NUCLEOTIDE SEQUENCE [LARGE SCALE GENOMIC DNA]</scope>
    <source>
        <strain evidence="6 7">cv. Gransden 2004</strain>
    </source>
</reference>
<dbReference type="PANTHER" id="PTHR10410">
    <property type="entry name" value="EUKARYOTIC TRANSLATION INITIATION FACTOR 3 -RELATED"/>
    <property type="match status" value="1"/>
</dbReference>
<protein>
    <recommendedName>
        <fullName evidence="5">eIF3h C-terminal domain-containing protein</fullName>
    </recommendedName>
</protein>
<keyword evidence="1" id="KW-0963">Cytoplasm</keyword>
<dbReference type="Proteomes" id="UP000006727">
    <property type="component" value="Chromosome 25"/>
</dbReference>
<keyword evidence="2" id="KW-0396">Initiation factor</keyword>
<dbReference type="GO" id="GO:0005852">
    <property type="term" value="C:eukaryotic translation initiation factor 3 complex"/>
    <property type="evidence" value="ECO:0007669"/>
    <property type="project" value="InterPro"/>
</dbReference>
<organism evidence="6 7">
    <name type="scientific">Physcomitrium patens</name>
    <name type="common">Spreading-leaved earth moss</name>
    <name type="synonym">Physcomitrella patens</name>
    <dbReference type="NCBI Taxonomy" id="3218"/>
    <lineage>
        <taxon>Eukaryota</taxon>
        <taxon>Viridiplantae</taxon>
        <taxon>Streptophyta</taxon>
        <taxon>Embryophyta</taxon>
        <taxon>Bryophyta</taxon>
        <taxon>Bryophytina</taxon>
        <taxon>Bryopsida</taxon>
        <taxon>Funariidae</taxon>
        <taxon>Funariales</taxon>
        <taxon>Funariaceae</taxon>
        <taxon>Physcomitrium</taxon>
    </lineage>
</organism>
<feature type="region of interest" description="Disordered" evidence="4">
    <location>
        <begin position="188"/>
        <end position="209"/>
    </location>
</feature>
<dbReference type="Pfam" id="PF19445">
    <property type="entry name" value="eIF3h_C"/>
    <property type="match status" value="1"/>
</dbReference>
<evidence type="ECO:0000259" key="5">
    <source>
        <dbReference type="Pfam" id="PF19445"/>
    </source>
</evidence>
<dbReference type="EMBL" id="ABEU02000025">
    <property type="status" value="NOT_ANNOTATED_CDS"/>
    <property type="molecule type" value="Genomic_DNA"/>
</dbReference>
<reference evidence="6" key="3">
    <citation type="submission" date="2020-12" db="UniProtKB">
        <authorList>
            <consortium name="EnsemblPlants"/>
        </authorList>
    </citation>
    <scope>IDENTIFICATION</scope>
</reference>
<evidence type="ECO:0000256" key="2">
    <source>
        <dbReference type="ARBA" id="ARBA00022540"/>
    </source>
</evidence>
<dbReference type="GO" id="GO:0003743">
    <property type="term" value="F:translation initiation factor activity"/>
    <property type="evidence" value="ECO:0007669"/>
    <property type="project" value="UniProtKB-KW"/>
</dbReference>
<evidence type="ECO:0000313" key="6">
    <source>
        <dbReference type="EnsemblPlants" id="Pp3c25_2670V3.13"/>
    </source>
</evidence>
<dbReference type="InterPro" id="IPR027524">
    <property type="entry name" value="eIF3h"/>
</dbReference>